<reference evidence="4 5" key="1">
    <citation type="journal article" date="2013" name="Nat. Commun.">
        <title>The evolution and pathogenic mechanisms of the rice sheath blight pathogen.</title>
        <authorList>
            <person name="Zheng A."/>
            <person name="Lin R."/>
            <person name="Xu L."/>
            <person name="Qin P."/>
            <person name="Tang C."/>
            <person name="Ai P."/>
            <person name="Zhang D."/>
            <person name="Liu Y."/>
            <person name="Sun Z."/>
            <person name="Feng H."/>
            <person name="Wang Y."/>
            <person name="Chen Y."/>
            <person name="Liang X."/>
            <person name="Fu R."/>
            <person name="Li Q."/>
            <person name="Zhang J."/>
            <person name="Yu X."/>
            <person name="Xie Z."/>
            <person name="Ding L."/>
            <person name="Guan P."/>
            <person name="Tang J."/>
            <person name="Liang Y."/>
            <person name="Wang S."/>
            <person name="Deng Q."/>
            <person name="Li S."/>
            <person name="Zhu J."/>
            <person name="Wang L."/>
            <person name="Liu H."/>
            <person name="Li P."/>
        </authorList>
    </citation>
    <scope>NUCLEOTIDE SEQUENCE [LARGE SCALE GENOMIC DNA]</scope>
    <source>
        <strain evidence="5">AG-1 IA</strain>
    </source>
</reference>
<proteinExistence type="predicted"/>
<evidence type="ECO:0000256" key="1">
    <source>
        <dbReference type="PROSITE-ProRule" id="PRU00169"/>
    </source>
</evidence>
<keyword evidence="5" id="KW-1185">Reference proteome</keyword>
<feature type="coiled-coil region" evidence="2">
    <location>
        <begin position="223"/>
        <end position="252"/>
    </location>
</feature>
<name>L8WKA5_THACA</name>
<dbReference type="SUPFAM" id="SSF52172">
    <property type="entry name" value="CheY-like"/>
    <property type="match status" value="1"/>
</dbReference>
<evidence type="ECO:0000313" key="5">
    <source>
        <dbReference type="Proteomes" id="UP000011668"/>
    </source>
</evidence>
<dbReference type="EMBL" id="AFRT01002772">
    <property type="protein sequence ID" value="ELU37243.1"/>
    <property type="molecule type" value="Genomic_DNA"/>
</dbReference>
<keyword evidence="2" id="KW-0175">Coiled coil</keyword>
<gene>
    <name evidence="4" type="ORF">AG1IA_08721</name>
</gene>
<sequence length="279" mass="31796">MMPRMDGPTLVKHLREERKTRFLPVIFVTASDDESLFGGKEEGAVDCVGKPFRVRDILARVHLQLQLGKRRLKLEDEFEARSYELQVLGELSPVSFSENSSVVIIDLGTSVERSEYLGQMRKEGGCYVFLFGSIFIEALHRLTYLNPAWYQITGYPAGRERDEWLDHIAPESKDAALRVWKGCFENRESAATRLLWKNDVWTHAVIAPLINADGSFAGSFGAVMDINEQYRLEEARIALAEEREHIAASRAEDAETQRQLEVKRRTAQGMLFSWAEITL</sequence>
<dbReference type="PROSITE" id="PS50110">
    <property type="entry name" value="RESPONSE_REGULATORY"/>
    <property type="match status" value="1"/>
</dbReference>
<dbReference type="Gene3D" id="3.40.50.2300">
    <property type="match status" value="1"/>
</dbReference>
<dbReference type="GO" id="GO:0000160">
    <property type="term" value="P:phosphorelay signal transduction system"/>
    <property type="evidence" value="ECO:0007669"/>
    <property type="project" value="InterPro"/>
</dbReference>
<dbReference type="InterPro" id="IPR001789">
    <property type="entry name" value="Sig_transdc_resp-reg_receiver"/>
</dbReference>
<dbReference type="Proteomes" id="UP000011668">
    <property type="component" value="Unassembled WGS sequence"/>
</dbReference>
<dbReference type="STRING" id="983506.L8WKA5"/>
<dbReference type="SUPFAM" id="SSF55785">
    <property type="entry name" value="PYP-like sensor domain (PAS domain)"/>
    <property type="match status" value="1"/>
</dbReference>
<dbReference type="InterPro" id="IPR035965">
    <property type="entry name" value="PAS-like_dom_sf"/>
</dbReference>
<evidence type="ECO:0000256" key="2">
    <source>
        <dbReference type="SAM" id="Coils"/>
    </source>
</evidence>
<evidence type="ECO:0000313" key="4">
    <source>
        <dbReference type="EMBL" id="ELU37243.1"/>
    </source>
</evidence>
<accession>L8WKA5</accession>
<dbReference type="HOGENOM" id="CLU_998121_0_0_1"/>
<dbReference type="Pfam" id="PF00072">
    <property type="entry name" value="Response_reg"/>
    <property type="match status" value="1"/>
</dbReference>
<comment type="caution">
    <text evidence="4">The sequence shown here is derived from an EMBL/GenBank/DDBJ whole genome shotgun (WGS) entry which is preliminary data.</text>
</comment>
<dbReference type="AlphaFoldDB" id="L8WKA5"/>
<dbReference type="InterPro" id="IPR011006">
    <property type="entry name" value="CheY-like_superfamily"/>
</dbReference>
<protein>
    <submittedName>
        <fullName evidence="4">Response regulator receiver domain-containing protein</fullName>
    </submittedName>
</protein>
<dbReference type="Gene3D" id="3.30.450.20">
    <property type="entry name" value="PAS domain"/>
    <property type="match status" value="1"/>
</dbReference>
<feature type="domain" description="Response regulatory" evidence="3">
    <location>
        <begin position="1"/>
        <end position="65"/>
    </location>
</feature>
<organism evidence="4 5">
    <name type="scientific">Thanatephorus cucumeris (strain AG1-IA)</name>
    <name type="common">Rice sheath blight fungus</name>
    <name type="synonym">Rhizoctonia solani</name>
    <dbReference type="NCBI Taxonomy" id="983506"/>
    <lineage>
        <taxon>Eukaryota</taxon>
        <taxon>Fungi</taxon>
        <taxon>Dikarya</taxon>
        <taxon>Basidiomycota</taxon>
        <taxon>Agaricomycotina</taxon>
        <taxon>Agaricomycetes</taxon>
        <taxon>Cantharellales</taxon>
        <taxon>Ceratobasidiaceae</taxon>
        <taxon>Rhizoctonia</taxon>
        <taxon>Rhizoctonia solani AG-1</taxon>
    </lineage>
</organism>
<dbReference type="OrthoDB" id="60033at2759"/>
<comment type="caution">
    <text evidence="1">Lacks conserved residue(s) required for the propagation of feature annotation.</text>
</comment>
<evidence type="ECO:0000259" key="3">
    <source>
        <dbReference type="PROSITE" id="PS50110"/>
    </source>
</evidence>